<accession>A0A9X4ADF4</accession>
<dbReference type="Pfam" id="PF01471">
    <property type="entry name" value="PG_binding_1"/>
    <property type="match status" value="2"/>
</dbReference>
<dbReference type="EMBL" id="JAMQKC010000001">
    <property type="protein sequence ID" value="MDC3415327.1"/>
    <property type="molecule type" value="Genomic_DNA"/>
</dbReference>
<protein>
    <submittedName>
        <fullName evidence="7">NlpC/P60 family protein</fullName>
    </submittedName>
</protein>
<dbReference type="SUPFAM" id="SSF47090">
    <property type="entry name" value="PGBD-like"/>
    <property type="match status" value="2"/>
</dbReference>
<comment type="caution">
    <text evidence="7">The sequence shown here is derived from an EMBL/GenBank/DDBJ whole genome shotgun (WGS) entry which is preliminary data.</text>
</comment>
<proteinExistence type="inferred from homology"/>
<dbReference type="InterPro" id="IPR038765">
    <property type="entry name" value="Papain-like_cys_pep_sf"/>
</dbReference>
<feature type="region of interest" description="Disordered" evidence="5">
    <location>
        <begin position="183"/>
        <end position="215"/>
    </location>
</feature>
<dbReference type="Proteomes" id="UP001145069">
    <property type="component" value="Unassembled WGS sequence"/>
</dbReference>
<dbReference type="InterPro" id="IPR051202">
    <property type="entry name" value="Peptidase_C40"/>
</dbReference>
<evidence type="ECO:0000313" key="7">
    <source>
        <dbReference type="EMBL" id="MDC3415327.1"/>
    </source>
</evidence>
<dbReference type="SUPFAM" id="SSF54001">
    <property type="entry name" value="Cysteine proteinases"/>
    <property type="match status" value="1"/>
</dbReference>
<dbReference type="Gene3D" id="1.10.101.10">
    <property type="entry name" value="PGBD-like superfamily/PGBD"/>
    <property type="match status" value="2"/>
</dbReference>
<dbReference type="InterPro" id="IPR036365">
    <property type="entry name" value="PGBD-like_sf"/>
</dbReference>
<dbReference type="InterPro" id="IPR036366">
    <property type="entry name" value="PGBDSf"/>
</dbReference>
<dbReference type="InterPro" id="IPR002477">
    <property type="entry name" value="Peptidoglycan-bd-like"/>
</dbReference>
<evidence type="ECO:0000313" key="8">
    <source>
        <dbReference type="Proteomes" id="UP001145069"/>
    </source>
</evidence>
<evidence type="ECO:0000259" key="6">
    <source>
        <dbReference type="PROSITE" id="PS51935"/>
    </source>
</evidence>
<dbReference type="Gene3D" id="3.90.1720.10">
    <property type="entry name" value="endopeptidase domain like (from Nostoc punctiforme)"/>
    <property type="match status" value="1"/>
</dbReference>
<feature type="domain" description="NlpC/P60" evidence="6">
    <location>
        <begin position="221"/>
        <end position="340"/>
    </location>
</feature>
<dbReference type="PANTHER" id="PTHR47053:SF1">
    <property type="entry name" value="MUREIN DD-ENDOPEPTIDASE MEPH-RELATED"/>
    <property type="match status" value="1"/>
</dbReference>
<dbReference type="InterPro" id="IPR000064">
    <property type="entry name" value="NLP_P60_dom"/>
</dbReference>
<keyword evidence="3" id="KW-0378">Hydrolase</keyword>
<evidence type="ECO:0000256" key="2">
    <source>
        <dbReference type="ARBA" id="ARBA00022670"/>
    </source>
</evidence>
<evidence type="ECO:0000256" key="3">
    <source>
        <dbReference type="ARBA" id="ARBA00022801"/>
    </source>
</evidence>
<gene>
    <name evidence="7" type="ORF">NC799_00160</name>
</gene>
<comment type="similarity">
    <text evidence="1">Belongs to the peptidase C40 family.</text>
</comment>
<evidence type="ECO:0000256" key="1">
    <source>
        <dbReference type="ARBA" id="ARBA00007074"/>
    </source>
</evidence>
<evidence type="ECO:0000256" key="4">
    <source>
        <dbReference type="ARBA" id="ARBA00022807"/>
    </source>
</evidence>
<dbReference type="AlphaFoldDB" id="A0A9X4ADF4"/>
<keyword evidence="4" id="KW-0788">Thiol protease</keyword>
<dbReference type="PROSITE" id="PS51935">
    <property type="entry name" value="NLPC_P60"/>
    <property type="match status" value="1"/>
</dbReference>
<organism evidence="7 8">
    <name type="scientific">Aquibacillus salsiterrae</name>
    <dbReference type="NCBI Taxonomy" id="2950439"/>
    <lineage>
        <taxon>Bacteria</taxon>
        <taxon>Bacillati</taxon>
        <taxon>Bacillota</taxon>
        <taxon>Bacilli</taxon>
        <taxon>Bacillales</taxon>
        <taxon>Bacillaceae</taxon>
        <taxon>Aquibacillus</taxon>
    </lineage>
</organism>
<reference evidence="7" key="1">
    <citation type="submission" date="2022-06" db="EMBL/GenBank/DDBJ databases">
        <title>Aquibacillus sp. a new bacterium isolated from soil saline samples.</title>
        <authorList>
            <person name="Galisteo C."/>
            <person name="De La Haba R."/>
            <person name="Sanchez-Porro C."/>
            <person name="Ventosa A."/>
        </authorList>
    </citation>
    <scope>NUCLEOTIDE SEQUENCE</scope>
    <source>
        <strain evidence="7">3ASR75-54</strain>
    </source>
</reference>
<keyword evidence="2" id="KW-0645">Protease</keyword>
<dbReference type="GO" id="GO:0008234">
    <property type="term" value="F:cysteine-type peptidase activity"/>
    <property type="evidence" value="ECO:0007669"/>
    <property type="project" value="UniProtKB-KW"/>
</dbReference>
<dbReference type="RefSeq" id="WP_272444295.1">
    <property type="nucleotide sequence ID" value="NZ_JAMQKC010000001.1"/>
</dbReference>
<dbReference type="GO" id="GO:0006508">
    <property type="term" value="P:proteolysis"/>
    <property type="evidence" value="ECO:0007669"/>
    <property type="project" value="UniProtKB-KW"/>
</dbReference>
<sequence length="343" mass="39346">MVNGNVQQVMKHSMAYSFVISQPFSYYVDAYPMLQNEVLENVDVAVFGEHSKAVTIIQHKLNKLSYYDKKIDGEYGVLTEYALKKFQFEHGLTINGKADQKTLREMMRAEREHYLEPLKEISTTYYPGQKSDDIKKIQKALQYFGYYKSKVDGIYGPMTDKALKAFQKDQGIEVENEINQKTAKQIYSTKPIKEDKPPKAKSKPSKQTSSKKIDKTIEQQSYPVSDVIAEAKRYIGTPYVWGGTTPEGFDCSGYIQYVFNQLSIQVPRTVSEMWNITKPVKQLSVGDFVFYETYRPGPSHMGIYLGDGKFIHAGESNGVEISSMNNPYWQQRYLGPKRLLIQK</sequence>
<name>A0A9X4ADF4_9BACI</name>
<dbReference type="Pfam" id="PF00877">
    <property type="entry name" value="NLPC_P60"/>
    <property type="match status" value="1"/>
</dbReference>
<evidence type="ECO:0000256" key="5">
    <source>
        <dbReference type="SAM" id="MobiDB-lite"/>
    </source>
</evidence>
<dbReference type="PANTHER" id="PTHR47053">
    <property type="entry name" value="MUREIN DD-ENDOPEPTIDASE MEPH-RELATED"/>
    <property type="match status" value="1"/>
</dbReference>
<keyword evidence="8" id="KW-1185">Reference proteome</keyword>